<feature type="compositionally biased region" description="Basic residues" evidence="1">
    <location>
        <begin position="64"/>
        <end position="88"/>
    </location>
</feature>
<feature type="compositionally biased region" description="Basic residues" evidence="1">
    <location>
        <begin position="239"/>
        <end position="256"/>
    </location>
</feature>
<feature type="compositionally biased region" description="Basic and acidic residues" evidence="1">
    <location>
        <begin position="221"/>
        <end position="230"/>
    </location>
</feature>
<proteinExistence type="predicted"/>
<accession>A0A6J4LN34</accession>
<feature type="compositionally biased region" description="Low complexity" evidence="1">
    <location>
        <begin position="135"/>
        <end position="145"/>
    </location>
</feature>
<dbReference type="AlphaFoldDB" id="A0A6J4LN34"/>
<sequence length="332" mass="35703">AARAVPGGHGRHQRRLRAAGGGGGPRRHRRHARAHRQPPAAAAGAPPDRRRRRHPRAGGGARGGLRRGRRLAGLHPRAGPRPHRPPARTHRAVRLHQLGVGLPDPAVAGADHRVDAVAQPLLGLLPGQDRLRGPARAAVPRAGPPGHDRAAVAHLRPHPGPLRRRVDLRRAAAPGRAGRRARRRDLAVDAHPRPRLRPRLRGSARPSPHARRGVPPHLRRRADLGPDRRGAGARGRCAGAHRPRDLRRHRGRRPGVGRRAAGRQGALLGLRQPQGALGRAGLRGDHPLRAGRARDRRLARRGPRPTGRRPAGRRAAGRAGAAVRPPAGRGRL</sequence>
<feature type="region of interest" description="Disordered" evidence="1">
    <location>
        <begin position="135"/>
        <end position="332"/>
    </location>
</feature>
<name>A0A6J4LN34_9ACTN</name>
<organism evidence="2">
    <name type="scientific">uncultured Frankineae bacterium</name>
    <dbReference type="NCBI Taxonomy" id="437475"/>
    <lineage>
        <taxon>Bacteria</taxon>
        <taxon>Bacillati</taxon>
        <taxon>Actinomycetota</taxon>
        <taxon>Actinomycetes</taxon>
        <taxon>Frankiales</taxon>
        <taxon>environmental samples</taxon>
    </lineage>
</organism>
<feature type="non-terminal residue" evidence="2">
    <location>
        <position position="1"/>
    </location>
</feature>
<dbReference type="EMBL" id="CADCUB010000104">
    <property type="protein sequence ID" value="CAA9336819.1"/>
    <property type="molecule type" value="Genomic_DNA"/>
</dbReference>
<feature type="compositionally biased region" description="Basic residues" evidence="1">
    <location>
        <begin position="25"/>
        <end position="36"/>
    </location>
</feature>
<protein>
    <submittedName>
        <fullName evidence="2">Putative mRNA-binding protein</fullName>
    </submittedName>
</protein>
<gene>
    <name evidence="2" type="ORF">AVDCRST_MAG07-2504</name>
</gene>
<feature type="non-terminal residue" evidence="2">
    <location>
        <position position="332"/>
    </location>
</feature>
<feature type="compositionally biased region" description="Low complexity" evidence="1">
    <location>
        <begin position="257"/>
        <end position="279"/>
    </location>
</feature>
<feature type="compositionally biased region" description="Low complexity" evidence="1">
    <location>
        <begin position="317"/>
        <end position="332"/>
    </location>
</feature>
<feature type="region of interest" description="Disordered" evidence="1">
    <location>
        <begin position="1"/>
        <end position="88"/>
    </location>
</feature>
<reference evidence="2" key="1">
    <citation type="submission" date="2020-02" db="EMBL/GenBank/DDBJ databases">
        <authorList>
            <person name="Meier V. D."/>
        </authorList>
    </citation>
    <scope>NUCLEOTIDE SEQUENCE</scope>
    <source>
        <strain evidence="2">AVDCRST_MAG07</strain>
    </source>
</reference>
<feature type="compositionally biased region" description="Low complexity" evidence="1">
    <location>
        <begin position="37"/>
        <end position="46"/>
    </location>
</feature>
<evidence type="ECO:0000256" key="1">
    <source>
        <dbReference type="SAM" id="MobiDB-lite"/>
    </source>
</evidence>
<evidence type="ECO:0000313" key="2">
    <source>
        <dbReference type="EMBL" id="CAA9336819.1"/>
    </source>
</evidence>
<feature type="compositionally biased region" description="Basic residues" evidence="1">
    <location>
        <begin position="193"/>
        <end position="220"/>
    </location>
</feature>
<feature type="compositionally biased region" description="Basic residues" evidence="1">
    <location>
        <begin position="289"/>
        <end position="316"/>
    </location>
</feature>